<dbReference type="GO" id="GO:0046513">
    <property type="term" value="P:ceramide biosynthetic process"/>
    <property type="evidence" value="ECO:0007669"/>
    <property type="project" value="UniProtKB-ARBA"/>
</dbReference>
<dbReference type="PANTHER" id="PTHR10340:SF57">
    <property type="entry name" value="METALLOPHOS DOMAIN-CONTAINING PROTEIN"/>
    <property type="match status" value="1"/>
</dbReference>
<evidence type="ECO:0000259" key="12">
    <source>
        <dbReference type="PROSITE" id="PS50015"/>
    </source>
</evidence>
<dbReference type="InterPro" id="IPR011001">
    <property type="entry name" value="Saposin-like"/>
</dbReference>
<dbReference type="InterPro" id="IPR008139">
    <property type="entry name" value="SaposinB_dom"/>
</dbReference>
<dbReference type="InterPro" id="IPR029052">
    <property type="entry name" value="Metallo-depent_PP-like"/>
</dbReference>
<evidence type="ECO:0000256" key="5">
    <source>
        <dbReference type="ARBA" id="ARBA00022723"/>
    </source>
</evidence>
<comment type="subcellular location">
    <subcellularLocation>
        <location evidence="2">Secreted</location>
    </subcellularLocation>
</comment>
<keyword evidence="8" id="KW-0862">Zinc</keyword>
<dbReference type="GO" id="GO:0016798">
    <property type="term" value="F:hydrolase activity, acting on glycosyl bonds"/>
    <property type="evidence" value="ECO:0007669"/>
    <property type="project" value="UniProtKB-KW"/>
</dbReference>
<keyword evidence="10" id="KW-0325">Glycoprotein</keyword>
<reference evidence="13" key="1">
    <citation type="submission" date="2019-06" db="EMBL/GenBank/DDBJ databases">
        <authorList>
            <person name="Zheng W."/>
        </authorList>
    </citation>
    <scope>NUCLEOTIDE SEQUENCE</scope>
    <source>
        <strain evidence="13">QDHG01</strain>
    </source>
</reference>
<evidence type="ECO:0000256" key="2">
    <source>
        <dbReference type="ARBA" id="ARBA00004613"/>
    </source>
</evidence>
<dbReference type="OrthoDB" id="282828at2759"/>
<keyword evidence="9" id="KW-1015">Disulfide bond</keyword>
<evidence type="ECO:0000256" key="3">
    <source>
        <dbReference type="ARBA" id="ARBA00008234"/>
    </source>
</evidence>
<dbReference type="InterPro" id="IPR045473">
    <property type="entry name" value="ASM_C"/>
</dbReference>
<dbReference type="PROSITE" id="PS50015">
    <property type="entry name" value="SAP_B"/>
    <property type="match status" value="1"/>
</dbReference>
<accession>A0A8J8NWF5</accession>
<evidence type="ECO:0000313" key="13">
    <source>
        <dbReference type="EMBL" id="TNV81429.1"/>
    </source>
</evidence>
<evidence type="ECO:0000313" key="14">
    <source>
        <dbReference type="Proteomes" id="UP000785679"/>
    </source>
</evidence>
<dbReference type="Pfam" id="PF19272">
    <property type="entry name" value="ASMase_C"/>
    <property type="match status" value="1"/>
</dbReference>
<dbReference type="EMBL" id="RRYP01006150">
    <property type="protein sequence ID" value="TNV81429.1"/>
    <property type="molecule type" value="Genomic_DNA"/>
</dbReference>
<dbReference type="Pfam" id="PF00149">
    <property type="entry name" value="Metallophos"/>
    <property type="match status" value="1"/>
</dbReference>
<sequence>MLGNEHPIQCAMCKLGIATVRTIMLNPIVFTIIKNAGHSACSSTFTNGTVQCDGLVKYNVPGFKAGLKATVFSPSYACEVLIESCSNSRYVRKIAEDTVTEYLADKPVSIQSNDYLNNLYASIAGQTGRETIKAIHWTDPHIDMYYQIGSAQTCNLMTCCRAINGFPTEVEEQAGIYGGDMCDTPEITVRETLKEIKRSHSDAQLFFLTGDFSPHDMYRITLKESISAVTIVTDIINEELAGMDISYYPIHGNHDTWPLNVQDFDRPYDNKAIDHFAAAWASWLPKDAIKLYRKYGYYSTPLTLKDGTVLGKTRLIAINTQACNVGNWYMMKNIYDPGQQIAWLEKELREVEAENGQVIIISHFTTTIECVHGWGHRFRGLMDRFQHIIRPSYYGHVHEEEIQVVRSIGDNKNINFNFYAGSVTPHKSHNPCFDVITLDKEYMIPINIQSYTFDLKAANAAGSVTWELQREYLSYYGIADLRPDNLFSIAEDVLNSETAAIQYDYDRMRRYGEKKAECDLACRTEMYCFMTTSETLQWKLCQGRLLNDYIASPLNRIENVIIDEWYEKKFW</sequence>
<evidence type="ECO:0000256" key="10">
    <source>
        <dbReference type="ARBA" id="ARBA00023180"/>
    </source>
</evidence>
<proteinExistence type="inferred from homology"/>
<dbReference type="InterPro" id="IPR004843">
    <property type="entry name" value="Calcineurin-like_PHP"/>
</dbReference>
<dbReference type="Proteomes" id="UP000785679">
    <property type="component" value="Unassembled WGS sequence"/>
</dbReference>
<keyword evidence="14" id="KW-1185">Reference proteome</keyword>
<dbReference type="SUPFAM" id="SSF56300">
    <property type="entry name" value="Metallo-dependent phosphatases"/>
    <property type="match status" value="1"/>
</dbReference>
<evidence type="ECO:0000256" key="6">
    <source>
        <dbReference type="ARBA" id="ARBA00022729"/>
    </source>
</evidence>
<comment type="caution">
    <text evidence="13">The sequence shown here is derived from an EMBL/GenBank/DDBJ whole genome shotgun (WGS) entry which is preliminary data.</text>
</comment>
<keyword evidence="6" id="KW-0732">Signal</keyword>
<dbReference type="SUPFAM" id="SSF47862">
    <property type="entry name" value="Saposin"/>
    <property type="match status" value="1"/>
</dbReference>
<keyword evidence="7" id="KW-0378">Hydrolase</keyword>
<dbReference type="GO" id="GO:0005576">
    <property type="term" value="C:extracellular region"/>
    <property type="evidence" value="ECO:0007669"/>
    <property type="project" value="UniProtKB-SubCell"/>
</dbReference>
<dbReference type="PANTHER" id="PTHR10340">
    <property type="entry name" value="SPHINGOMYELIN PHOSPHODIESTERASE"/>
    <property type="match status" value="1"/>
</dbReference>
<dbReference type="Gene3D" id="3.60.21.10">
    <property type="match status" value="1"/>
</dbReference>
<gene>
    <name evidence="13" type="ORF">FGO68_gene14787</name>
</gene>
<dbReference type="InterPro" id="IPR041805">
    <property type="entry name" value="ASMase/PPN1_MPP"/>
</dbReference>
<dbReference type="SMART" id="SM00741">
    <property type="entry name" value="SapB"/>
    <property type="match status" value="1"/>
</dbReference>
<protein>
    <recommendedName>
        <fullName evidence="12">Saposin B-type domain-containing protein</fullName>
    </recommendedName>
</protein>
<evidence type="ECO:0000256" key="11">
    <source>
        <dbReference type="ARBA" id="ARBA00023295"/>
    </source>
</evidence>
<evidence type="ECO:0000256" key="7">
    <source>
        <dbReference type="ARBA" id="ARBA00022801"/>
    </source>
</evidence>
<comment type="cofactor">
    <cofactor evidence="1">
        <name>Zn(2+)</name>
        <dbReference type="ChEBI" id="CHEBI:29105"/>
    </cofactor>
</comment>
<dbReference type="AlphaFoldDB" id="A0A8J8NWF5"/>
<feature type="domain" description="Saposin B-type" evidence="12">
    <location>
        <begin position="6"/>
        <end position="89"/>
    </location>
</feature>
<name>A0A8J8NWF5_HALGN</name>
<dbReference type="GO" id="GO:0046872">
    <property type="term" value="F:metal ion binding"/>
    <property type="evidence" value="ECO:0007669"/>
    <property type="project" value="UniProtKB-KW"/>
</dbReference>
<comment type="similarity">
    <text evidence="3">Belongs to the acid sphingomyelinase family.</text>
</comment>
<organism evidence="13 14">
    <name type="scientific">Halteria grandinella</name>
    <dbReference type="NCBI Taxonomy" id="5974"/>
    <lineage>
        <taxon>Eukaryota</taxon>
        <taxon>Sar</taxon>
        <taxon>Alveolata</taxon>
        <taxon>Ciliophora</taxon>
        <taxon>Intramacronucleata</taxon>
        <taxon>Spirotrichea</taxon>
        <taxon>Stichotrichia</taxon>
        <taxon>Sporadotrichida</taxon>
        <taxon>Halteriidae</taxon>
        <taxon>Halteria</taxon>
    </lineage>
</organism>
<keyword evidence="11" id="KW-0326">Glycosidase</keyword>
<evidence type="ECO:0000256" key="9">
    <source>
        <dbReference type="ARBA" id="ARBA00023157"/>
    </source>
</evidence>
<evidence type="ECO:0000256" key="8">
    <source>
        <dbReference type="ARBA" id="ARBA00022833"/>
    </source>
</evidence>
<dbReference type="CDD" id="cd00842">
    <property type="entry name" value="MPP_ASMase"/>
    <property type="match status" value="1"/>
</dbReference>
<keyword evidence="4" id="KW-0964">Secreted</keyword>
<evidence type="ECO:0000256" key="4">
    <source>
        <dbReference type="ARBA" id="ARBA00022525"/>
    </source>
</evidence>
<keyword evidence="5" id="KW-0479">Metal-binding</keyword>
<evidence type="ECO:0000256" key="1">
    <source>
        <dbReference type="ARBA" id="ARBA00001947"/>
    </source>
</evidence>
<dbReference type="GO" id="GO:0016020">
    <property type="term" value="C:membrane"/>
    <property type="evidence" value="ECO:0007669"/>
    <property type="project" value="GOC"/>
</dbReference>